<dbReference type="InterPro" id="IPR013083">
    <property type="entry name" value="Znf_RING/FYVE/PHD"/>
</dbReference>
<keyword evidence="3" id="KW-1185">Reference proteome</keyword>
<accession>A0A4U5NVF8</accession>
<dbReference type="Gene3D" id="3.30.40.10">
    <property type="entry name" value="Zinc/RING finger domain, C3HC4 (zinc finger)"/>
    <property type="match status" value="1"/>
</dbReference>
<dbReference type="EMBL" id="AZBU02000003">
    <property type="protein sequence ID" value="TKR87191.1"/>
    <property type="molecule type" value="Genomic_DNA"/>
</dbReference>
<proteinExistence type="predicted"/>
<comment type="caution">
    <text evidence="2">The sequence shown here is derived from an EMBL/GenBank/DDBJ whole genome shotgun (WGS) entry which is preliminary data.</text>
</comment>
<evidence type="ECO:0000256" key="1">
    <source>
        <dbReference type="SAM" id="MobiDB-lite"/>
    </source>
</evidence>
<feature type="region of interest" description="Disordered" evidence="1">
    <location>
        <begin position="545"/>
        <end position="583"/>
    </location>
</feature>
<feature type="compositionally biased region" description="Low complexity" evidence="1">
    <location>
        <begin position="553"/>
        <end position="575"/>
    </location>
</feature>
<reference evidence="2 3" key="1">
    <citation type="journal article" date="2015" name="Genome Biol.">
        <title>Comparative genomics of Steinernema reveals deeply conserved gene regulatory networks.</title>
        <authorList>
            <person name="Dillman A.R."/>
            <person name="Macchietto M."/>
            <person name="Porter C.F."/>
            <person name="Rogers A."/>
            <person name="Williams B."/>
            <person name="Antoshechkin I."/>
            <person name="Lee M.M."/>
            <person name="Goodwin Z."/>
            <person name="Lu X."/>
            <person name="Lewis E.E."/>
            <person name="Goodrich-Blair H."/>
            <person name="Stock S.P."/>
            <person name="Adams B.J."/>
            <person name="Sternberg P.W."/>
            <person name="Mortazavi A."/>
        </authorList>
    </citation>
    <scope>NUCLEOTIDE SEQUENCE [LARGE SCALE GENOMIC DNA]</scope>
    <source>
        <strain evidence="2 3">ALL</strain>
    </source>
</reference>
<reference evidence="2 3" key="2">
    <citation type="journal article" date="2019" name="G3 (Bethesda)">
        <title>Hybrid Assembly of the Genome of the Entomopathogenic Nematode Steinernema carpocapsae Identifies the X-Chromosome.</title>
        <authorList>
            <person name="Serra L."/>
            <person name="Macchietto M."/>
            <person name="Macias-Munoz A."/>
            <person name="McGill C.J."/>
            <person name="Rodriguez I.M."/>
            <person name="Rodriguez B."/>
            <person name="Murad R."/>
            <person name="Mortazavi A."/>
        </authorList>
    </citation>
    <scope>NUCLEOTIDE SEQUENCE [LARGE SCALE GENOMIC DNA]</scope>
    <source>
        <strain evidence="2 3">ALL</strain>
    </source>
</reference>
<feature type="region of interest" description="Disordered" evidence="1">
    <location>
        <begin position="278"/>
        <end position="301"/>
    </location>
</feature>
<evidence type="ECO:0000313" key="2">
    <source>
        <dbReference type="EMBL" id="TKR87191.1"/>
    </source>
</evidence>
<evidence type="ECO:0008006" key="4">
    <source>
        <dbReference type="Google" id="ProtNLM"/>
    </source>
</evidence>
<dbReference type="AlphaFoldDB" id="A0A4U5NVF8"/>
<name>A0A4U5NVF8_STECR</name>
<gene>
    <name evidence="2" type="ORF">L596_011635</name>
</gene>
<evidence type="ECO:0000313" key="3">
    <source>
        <dbReference type="Proteomes" id="UP000298663"/>
    </source>
</evidence>
<feature type="compositionally biased region" description="Acidic residues" evidence="1">
    <location>
        <begin position="280"/>
        <end position="292"/>
    </location>
</feature>
<dbReference type="Proteomes" id="UP000298663">
    <property type="component" value="Unassembled WGS sequence"/>
</dbReference>
<dbReference type="SUPFAM" id="SSF57850">
    <property type="entry name" value="RING/U-box"/>
    <property type="match status" value="1"/>
</dbReference>
<sequence>MEIEAEDLFEQRGQRIHCDRKIYGNRRLFTGPDLVRKNVLWHKSFEGVENYINPENGQVNSYFEENMPPLKDLELDPFAMSNFVVPYSANKKKRWMIEELLAENVEEYQTETMCVSGLTQVLTALDNDIENYCVESPSNILIDVQATAFHEVVDGVPSHEYTTHKLTREVLRIPNRIPTIEDVESGEAFQEDGAYYRPPRHDYGGKIHLVYLTMKTDKRTTRINANKKISRLGSKGREDMPDFWALFFGLVEEKKTKKVVKSKKRSLVPALEDYSSLDAASEEDFPSEEETEESHSHRSSIHDLRDYIVPMVTKKKRRKHKKTKAFEDYRPVLPEVLRKETEEESTTSIPEDSAPSNVKVELLQKIVSDEVDISDGVALLPMYPFIATMKQRSGDVLVLRDGALYLNPKPEDVDESYRFCAVKLQANILLDLKTIDSMSAGPHLQVLEPRDAEKLALDLYRAEEEALRTKNFNDVAKPSVECPICLGEEFQFALSACGHFSCVDCWSNYAAHAIHDNRVPSAALPRSVPKSSRSRFFSALSTRPSFASTRSNSPTADSSRTTSSAASAARSSSTRPPVPQRRSLCANAALESAVNAAKRRTSPFPARG</sequence>
<protein>
    <recommendedName>
        <fullName evidence="4">RING-type domain-containing protein</fullName>
    </recommendedName>
</protein>
<organism evidence="2 3">
    <name type="scientific">Steinernema carpocapsae</name>
    <name type="common">Entomopathogenic nematode</name>
    <dbReference type="NCBI Taxonomy" id="34508"/>
    <lineage>
        <taxon>Eukaryota</taxon>
        <taxon>Metazoa</taxon>
        <taxon>Ecdysozoa</taxon>
        <taxon>Nematoda</taxon>
        <taxon>Chromadorea</taxon>
        <taxon>Rhabditida</taxon>
        <taxon>Tylenchina</taxon>
        <taxon>Panagrolaimomorpha</taxon>
        <taxon>Strongyloidoidea</taxon>
        <taxon>Steinernematidae</taxon>
        <taxon>Steinernema</taxon>
    </lineage>
</organism>